<protein>
    <recommendedName>
        <fullName evidence="4">PsbP C-terminal domain-containing protein</fullName>
    </recommendedName>
</protein>
<dbReference type="Proteomes" id="UP001517247">
    <property type="component" value="Unassembled WGS sequence"/>
</dbReference>
<accession>A0ABW9J1Z1</accession>
<evidence type="ECO:0000313" key="3">
    <source>
        <dbReference type="Proteomes" id="UP001517247"/>
    </source>
</evidence>
<evidence type="ECO:0000313" key="2">
    <source>
        <dbReference type="EMBL" id="MFN0254548.1"/>
    </source>
</evidence>
<gene>
    <name evidence="2" type="ORF">E6A44_003145</name>
</gene>
<feature type="chain" id="PRO_5045381430" description="PsbP C-terminal domain-containing protein" evidence="1">
    <location>
        <begin position="20"/>
        <end position="167"/>
    </location>
</feature>
<keyword evidence="1" id="KW-0732">Signal</keyword>
<sequence length="167" mass="19094">MKRATLICFLLFISVFAFAQKNWVKQKLTNRVTVSFPTAPSKTAGTTFAIKDTTNTVYTVTYSFIAQNLKIDEKAFSKLVTTEEFASEFQNSLHATLSGYNLEPIKIKQNKNYVSYITEGKNEDEKKSIFMHIIFVDGIYYSLSVVIPEGKSFNNKDIFLHNFQITK</sequence>
<evidence type="ECO:0008006" key="4">
    <source>
        <dbReference type="Google" id="ProtNLM"/>
    </source>
</evidence>
<evidence type="ECO:0000256" key="1">
    <source>
        <dbReference type="SAM" id="SignalP"/>
    </source>
</evidence>
<dbReference type="RefSeq" id="WP_138721695.1">
    <property type="nucleotide sequence ID" value="NZ_SSHJ02000001.1"/>
</dbReference>
<reference evidence="2 3" key="1">
    <citation type="submission" date="2024-12" db="EMBL/GenBank/DDBJ databases">
        <authorList>
            <person name="Hu S."/>
        </authorList>
    </citation>
    <scope>NUCLEOTIDE SEQUENCE [LARGE SCALE GENOMIC DNA]</scope>
    <source>
        <strain evidence="2 3">THG-T11</strain>
    </source>
</reference>
<name>A0ABW9J1Z1_9SPHI</name>
<organism evidence="2 3">
    <name type="scientific">Pedobacter ureilyticus</name>
    <dbReference type="NCBI Taxonomy" id="1393051"/>
    <lineage>
        <taxon>Bacteria</taxon>
        <taxon>Pseudomonadati</taxon>
        <taxon>Bacteroidota</taxon>
        <taxon>Sphingobacteriia</taxon>
        <taxon>Sphingobacteriales</taxon>
        <taxon>Sphingobacteriaceae</taxon>
        <taxon>Pedobacter</taxon>
    </lineage>
</organism>
<proteinExistence type="predicted"/>
<dbReference type="EMBL" id="SSHJ02000001">
    <property type="protein sequence ID" value="MFN0254548.1"/>
    <property type="molecule type" value="Genomic_DNA"/>
</dbReference>
<feature type="signal peptide" evidence="1">
    <location>
        <begin position="1"/>
        <end position="19"/>
    </location>
</feature>
<comment type="caution">
    <text evidence="2">The sequence shown here is derived from an EMBL/GenBank/DDBJ whole genome shotgun (WGS) entry which is preliminary data.</text>
</comment>
<keyword evidence="3" id="KW-1185">Reference proteome</keyword>